<dbReference type="EMBL" id="JAUIQD010000001">
    <property type="protein sequence ID" value="KAK3362717.1"/>
    <property type="molecule type" value="Genomic_DNA"/>
</dbReference>
<gene>
    <name evidence="2" type="ORF">B0T25DRAFT_13654</name>
</gene>
<protein>
    <submittedName>
        <fullName evidence="2">Uncharacterized protein</fullName>
    </submittedName>
</protein>
<feature type="compositionally biased region" description="Basic and acidic residues" evidence="1">
    <location>
        <begin position="9"/>
        <end position="22"/>
    </location>
</feature>
<proteinExistence type="predicted"/>
<dbReference type="AlphaFoldDB" id="A0AAJ0MJI4"/>
<evidence type="ECO:0000313" key="3">
    <source>
        <dbReference type="Proteomes" id="UP001275084"/>
    </source>
</evidence>
<feature type="compositionally biased region" description="Polar residues" evidence="1">
    <location>
        <begin position="143"/>
        <end position="172"/>
    </location>
</feature>
<reference evidence="2" key="1">
    <citation type="journal article" date="2023" name="Mol. Phylogenet. Evol.">
        <title>Genome-scale phylogeny and comparative genomics of the fungal order Sordariales.</title>
        <authorList>
            <person name="Hensen N."/>
            <person name="Bonometti L."/>
            <person name="Westerberg I."/>
            <person name="Brannstrom I.O."/>
            <person name="Guillou S."/>
            <person name="Cros-Aarteil S."/>
            <person name="Calhoun S."/>
            <person name="Haridas S."/>
            <person name="Kuo A."/>
            <person name="Mondo S."/>
            <person name="Pangilinan J."/>
            <person name="Riley R."/>
            <person name="LaButti K."/>
            <person name="Andreopoulos B."/>
            <person name="Lipzen A."/>
            <person name="Chen C."/>
            <person name="Yan M."/>
            <person name="Daum C."/>
            <person name="Ng V."/>
            <person name="Clum A."/>
            <person name="Steindorff A."/>
            <person name="Ohm R.A."/>
            <person name="Martin F."/>
            <person name="Silar P."/>
            <person name="Natvig D.O."/>
            <person name="Lalanne C."/>
            <person name="Gautier V."/>
            <person name="Ament-Velasquez S.L."/>
            <person name="Kruys A."/>
            <person name="Hutchinson M.I."/>
            <person name="Powell A.J."/>
            <person name="Barry K."/>
            <person name="Miller A.N."/>
            <person name="Grigoriev I.V."/>
            <person name="Debuchy R."/>
            <person name="Gladieux P."/>
            <person name="Hiltunen Thoren M."/>
            <person name="Johannesson H."/>
        </authorList>
    </citation>
    <scope>NUCLEOTIDE SEQUENCE</scope>
    <source>
        <strain evidence="2">CBS 955.72</strain>
    </source>
</reference>
<reference evidence="2" key="2">
    <citation type="submission" date="2023-06" db="EMBL/GenBank/DDBJ databases">
        <authorList>
            <consortium name="Lawrence Berkeley National Laboratory"/>
            <person name="Haridas S."/>
            <person name="Hensen N."/>
            <person name="Bonometti L."/>
            <person name="Westerberg I."/>
            <person name="Brannstrom I.O."/>
            <person name="Guillou S."/>
            <person name="Cros-Aarteil S."/>
            <person name="Calhoun S."/>
            <person name="Kuo A."/>
            <person name="Mondo S."/>
            <person name="Pangilinan J."/>
            <person name="Riley R."/>
            <person name="Labutti K."/>
            <person name="Andreopoulos B."/>
            <person name="Lipzen A."/>
            <person name="Chen C."/>
            <person name="Yanf M."/>
            <person name="Daum C."/>
            <person name="Ng V."/>
            <person name="Clum A."/>
            <person name="Steindorff A."/>
            <person name="Ohm R."/>
            <person name="Martin F."/>
            <person name="Silar P."/>
            <person name="Natvig D."/>
            <person name="Lalanne C."/>
            <person name="Gautier V."/>
            <person name="Ament-Velasquez S.L."/>
            <person name="Kruys A."/>
            <person name="Hutchinson M.I."/>
            <person name="Powell A.J."/>
            <person name="Barry K."/>
            <person name="Miller A.N."/>
            <person name="Grigoriev I.V."/>
            <person name="Debuchy R."/>
            <person name="Gladieux P."/>
            <person name="Thoren M.H."/>
            <person name="Johannesson H."/>
        </authorList>
    </citation>
    <scope>NUCLEOTIDE SEQUENCE</scope>
    <source>
        <strain evidence="2">CBS 955.72</strain>
    </source>
</reference>
<keyword evidence="3" id="KW-1185">Reference proteome</keyword>
<comment type="caution">
    <text evidence="2">The sequence shown here is derived from an EMBL/GenBank/DDBJ whole genome shotgun (WGS) entry which is preliminary data.</text>
</comment>
<feature type="region of interest" description="Disordered" evidence="1">
    <location>
        <begin position="1"/>
        <end position="241"/>
    </location>
</feature>
<evidence type="ECO:0000256" key="1">
    <source>
        <dbReference type="SAM" id="MobiDB-lite"/>
    </source>
</evidence>
<accession>A0AAJ0MJI4</accession>
<organism evidence="2 3">
    <name type="scientific">Lasiosphaeria hispida</name>
    <dbReference type="NCBI Taxonomy" id="260671"/>
    <lineage>
        <taxon>Eukaryota</taxon>
        <taxon>Fungi</taxon>
        <taxon>Dikarya</taxon>
        <taxon>Ascomycota</taxon>
        <taxon>Pezizomycotina</taxon>
        <taxon>Sordariomycetes</taxon>
        <taxon>Sordariomycetidae</taxon>
        <taxon>Sordariales</taxon>
        <taxon>Lasiosphaeriaceae</taxon>
        <taxon>Lasiosphaeria</taxon>
    </lineage>
</organism>
<dbReference type="Proteomes" id="UP001275084">
    <property type="component" value="Unassembled WGS sequence"/>
</dbReference>
<evidence type="ECO:0000313" key="2">
    <source>
        <dbReference type="EMBL" id="KAK3362717.1"/>
    </source>
</evidence>
<feature type="compositionally biased region" description="Polar residues" evidence="1">
    <location>
        <begin position="219"/>
        <end position="236"/>
    </location>
</feature>
<feature type="compositionally biased region" description="Basic and acidic residues" evidence="1">
    <location>
        <begin position="63"/>
        <end position="76"/>
    </location>
</feature>
<feature type="compositionally biased region" description="Basic and acidic residues" evidence="1">
    <location>
        <begin position="33"/>
        <end position="42"/>
    </location>
</feature>
<sequence>MAAAKRNKQKGESSQRATRRETGGQGSGQQPRGRNDRGRQEPQDDTPPPFYSTDPRTILTSEHIYDQGEFDGHEEYYTVSGQASPQPHPEQPPRGGNPDFSTSEPPLFPFYTDEPTSNNELPALDSQRTYHPDVSRAAYPSNEFLTSGNNAGAESFQETGDFTQQTSGQGQQLEDDRPYDQDNDVGQEGSAYPYDNGAGGDASTSYQPHHTDASEGQEDTNSLGYNTVEADSSNQAGPDYAEDSGVYLQLRHKDHSYLTVDTSWDPVARSLLVDSSVVVRKLGFSTRHMTSLSRVSQIGTSRGMANAGSSINLSWKKVDGYGRVWNTGNETFYIVDGLLDSEVYVPEAF</sequence>
<name>A0AAJ0MJI4_9PEZI</name>